<dbReference type="RefSeq" id="WP_021648367.1">
    <property type="nucleotide sequence ID" value="NZ_JAPWDZ010000012.1"/>
</dbReference>
<reference evidence="1 2" key="1">
    <citation type="submission" date="2016-01" db="EMBL/GenBank/DDBJ databases">
        <authorList>
            <person name="Oliw E.H."/>
        </authorList>
    </citation>
    <scope>NUCLEOTIDE SEQUENCE [LARGE SCALE GENOMIC DNA]</scope>
    <source>
        <strain evidence="1 2">MJR8628B</strain>
    </source>
</reference>
<evidence type="ECO:0000313" key="2">
    <source>
        <dbReference type="Proteomes" id="UP000070092"/>
    </source>
</evidence>
<dbReference type="AlphaFoldDB" id="A0A133KRW0"/>
<accession>A0A133KRW0</accession>
<evidence type="ECO:0000313" key="1">
    <source>
        <dbReference type="EMBL" id="KWZ82313.1"/>
    </source>
</evidence>
<proteinExistence type="predicted"/>
<gene>
    <name evidence="1" type="ORF">HMPREF3196_00395</name>
</gene>
<organism evidence="1 2">
    <name type="scientific">Bifidobacterium bifidum</name>
    <dbReference type="NCBI Taxonomy" id="1681"/>
    <lineage>
        <taxon>Bacteria</taxon>
        <taxon>Bacillati</taxon>
        <taxon>Actinomycetota</taxon>
        <taxon>Actinomycetes</taxon>
        <taxon>Bifidobacteriales</taxon>
        <taxon>Bifidobacteriaceae</taxon>
        <taxon>Bifidobacterium</taxon>
    </lineage>
</organism>
<dbReference type="PATRIC" id="fig|1681.53.peg.383"/>
<comment type="caution">
    <text evidence="1">The sequence shown here is derived from an EMBL/GenBank/DDBJ whole genome shotgun (WGS) entry which is preliminary data.</text>
</comment>
<dbReference type="EMBL" id="LRPO01000016">
    <property type="protein sequence ID" value="KWZ82313.1"/>
    <property type="molecule type" value="Genomic_DNA"/>
</dbReference>
<protein>
    <submittedName>
        <fullName evidence="1">Uncharacterized protein</fullName>
    </submittedName>
</protein>
<name>A0A133KRW0_BIFBI</name>
<dbReference type="Proteomes" id="UP000070092">
    <property type="component" value="Unassembled WGS sequence"/>
</dbReference>
<sequence length="88" mass="10088">MGLAILLPEIPTSYAENHLSEWITELLDESANLFDFVYVISHRFCLYYDTQAKITEKHSLTQDESLSLATIGRMTAEGELTMTDTEWQ</sequence>